<sequence>MSVRNGWVPDLAQRNDPIRMLQVEKTLFLQSVTVWGGISGLGKTKLVFVRQEVEIDAELHLKQILEDAMIPWAG</sequence>
<evidence type="ECO:0000313" key="1">
    <source>
        <dbReference type="EMBL" id="EYB88634.1"/>
    </source>
</evidence>
<name>A0A016SEC3_9BILA</name>
<dbReference type="Proteomes" id="UP000024635">
    <property type="component" value="Unassembled WGS sequence"/>
</dbReference>
<dbReference type="EMBL" id="JARK01001579">
    <property type="protein sequence ID" value="EYB88634.1"/>
    <property type="molecule type" value="Genomic_DNA"/>
</dbReference>
<comment type="caution">
    <text evidence="1">The sequence shown here is derived from an EMBL/GenBank/DDBJ whole genome shotgun (WGS) entry which is preliminary data.</text>
</comment>
<proteinExistence type="predicted"/>
<protein>
    <submittedName>
        <fullName evidence="1">Uncharacterized protein</fullName>
    </submittedName>
</protein>
<dbReference type="AlphaFoldDB" id="A0A016SEC3"/>
<keyword evidence="2" id="KW-1185">Reference proteome</keyword>
<organism evidence="1 2">
    <name type="scientific">Ancylostoma ceylanicum</name>
    <dbReference type="NCBI Taxonomy" id="53326"/>
    <lineage>
        <taxon>Eukaryota</taxon>
        <taxon>Metazoa</taxon>
        <taxon>Ecdysozoa</taxon>
        <taxon>Nematoda</taxon>
        <taxon>Chromadorea</taxon>
        <taxon>Rhabditida</taxon>
        <taxon>Rhabditina</taxon>
        <taxon>Rhabditomorpha</taxon>
        <taxon>Strongyloidea</taxon>
        <taxon>Ancylostomatidae</taxon>
        <taxon>Ancylostomatinae</taxon>
        <taxon>Ancylostoma</taxon>
    </lineage>
</organism>
<gene>
    <name evidence="1" type="primary">Acey_s0243.g3469</name>
    <name evidence="1" type="ORF">Y032_0243g3469</name>
</gene>
<accession>A0A016SEC3</accession>
<evidence type="ECO:0000313" key="2">
    <source>
        <dbReference type="Proteomes" id="UP000024635"/>
    </source>
</evidence>
<reference evidence="2" key="1">
    <citation type="journal article" date="2015" name="Nat. Genet.">
        <title>The genome and transcriptome of the zoonotic hookworm Ancylostoma ceylanicum identify infection-specific gene families.</title>
        <authorList>
            <person name="Schwarz E.M."/>
            <person name="Hu Y."/>
            <person name="Antoshechkin I."/>
            <person name="Miller M.M."/>
            <person name="Sternberg P.W."/>
            <person name="Aroian R.V."/>
        </authorList>
    </citation>
    <scope>NUCLEOTIDE SEQUENCE</scope>
    <source>
        <strain evidence="2">HY135</strain>
    </source>
</reference>